<accession>A0A5C1ADV2</accession>
<reference evidence="3" key="1">
    <citation type="submission" date="2019-08" db="EMBL/GenBank/DDBJ databases">
        <title>Limnoglobus roseus gen. nov., sp. nov., a novel freshwater planctomycete with a giant genome from the family Gemmataceae.</title>
        <authorList>
            <person name="Kulichevskaya I.S."/>
            <person name="Naumoff D.G."/>
            <person name="Miroshnikov K."/>
            <person name="Ivanova A."/>
            <person name="Philippov D.A."/>
            <person name="Hakobyan A."/>
            <person name="Rijpstra I.C."/>
            <person name="Sinninghe Damste J.S."/>
            <person name="Liesack W."/>
            <person name="Dedysh S.N."/>
        </authorList>
    </citation>
    <scope>NUCLEOTIDE SEQUENCE [LARGE SCALE GENOMIC DNA]</scope>
    <source>
        <strain evidence="3">PX52</strain>
    </source>
</reference>
<dbReference type="InterPro" id="IPR054346">
    <property type="entry name" value="ARPP-2"/>
</dbReference>
<sequence length="371" mass="41325">MLNDLTLAPSQACGAFRLVPLLREKNRTDLRLGLSKESGFAVLEPKAVYTSYIPHALVVEWNDGSAPLAAVGTQLKKHRHSSAVPPGVFHRMAKRQDGRRLRFLPLHLAMDGLLALHFGGPTVQWGYFSRQAMSKGFSPRVESSVAGWALEGFADALRVFEIHEGQVGVLVFVADSLATAFVAPHPDDYRALHDALLQDFFGELIWQYAVLYPESPPCEFPTPAEGVNSLADLRVAVEVMRSDWASFGRMAAVGVMDVPVTAEKVYDAGPFRLERFIGSLDPADENHIGERIVAPDGSVQYLKTYRLSANQTRRAYMLKQLADHDWNVESIAKKHRLTANDVLLQYEHAGYGWLFHQHVLDAARAYARKYS</sequence>
<organism evidence="2 3">
    <name type="scientific">Limnoglobus roseus</name>
    <dbReference type="NCBI Taxonomy" id="2598579"/>
    <lineage>
        <taxon>Bacteria</taxon>
        <taxon>Pseudomonadati</taxon>
        <taxon>Planctomycetota</taxon>
        <taxon>Planctomycetia</taxon>
        <taxon>Gemmatales</taxon>
        <taxon>Gemmataceae</taxon>
        <taxon>Limnoglobus</taxon>
    </lineage>
</organism>
<gene>
    <name evidence="2" type="ORF">PX52LOC_03136</name>
</gene>
<dbReference type="AlphaFoldDB" id="A0A5C1ADV2"/>
<protein>
    <recommendedName>
        <fullName evidence="1">ARG and Rhodanese-Phosphatase-superfamily-associated domain-containing protein</fullName>
    </recommendedName>
</protein>
<dbReference type="RefSeq" id="WP_149110954.1">
    <property type="nucleotide sequence ID" value="NZ_CP042425.1"/>
</dbReference>
<dbReference type="KEGG" id="lrs:PX52LOC_03136"/>
<evidence type="ECO:0000313" key="3">
    <source>
        <dbReference type="Proteomes" id="UP000324974"/>
    </source>
</evidence>
<keyword evidence="3" id="KW-1185">Reference proteome</keyword>
<evidence type="ECO:0000259" key="1">
    <source>
        <dbReference type="Pfam" id="PF22549"/>
    </source>
</evidence>
<evidence type="ECO:0000313" key="2">
    <source>
        <dbReference type="EMBL" id="QEL16196.1"/>
    </source>
</evidence>
<dbReference type="EMBL" id="CP042425">
    <property type="protein sequence ID" value="QEL16196.1"/>
    <property type="molecule type" value="Genomic_DNA"/>
</dbReference>
<proteinExistence type="predicted"/>
<dbReference type="OrthoDB" id="5487146at2"/>
<dbReference type="Proteomes" id="UP000324974">
    <property type="component" value="Chromosome"/>
</dbReference>
<dbReference type="Pfam" id="PF22549">
    <property type="entry name" value="ARPP-2"/>
    <property type="match status" value="1"/>
</dbReference>
<name>A0A5C1ADV2_9BACT</name>
<feature type="domain" description="ARG and Rhodanese-Phosphatase-superfamily-associated" evidence="1">
    <location>
        <begin position="2"/>
        <end position="268"/>
    </location>
</feature>